<name>A0A9W8MZJ5_9AGAR</name>
<accession>A0A9W8MZJ5</accession>
<proteinExistence type="predicted"/>
<dbReference type="PANTHER" id="PTHR21310">
    <property type="entry name" value="AMINOGLYCOSIDE PHOSPHOTRANSFERASE-RELATED-RELATED"/>
    <property type="match status" value="1"/>
</dbReference>
<protein>
    <recommendedName>
        <fullName evidence="1">Aminoglycoside phosphotransferase domain-containing protein</fullName>
    </recommendedName>
</protein>
<dbReference type="PANTHER" id="PTHR21310:SF15">
    <property type="entry name" value="AMINOGLYCOSIDE PHOSPHOTRANSFERASE DOMAIN-CONTAINING PROTEIN"/>
    <property type="match status" value="1"/>
</dbReference>
<organism evidence="2 3">
    <name type="scientific">Agrocybe chaxingu</name>
    <dbReference type="NCBI Taxonomy" id="84603"/>
    <lineage>
        <taxon>Eukaryota</taxon>
        <taxon>Fungi</taxon>
        <taxon>Dikarya</taxon>
        <taxon>Basidiomycota</taxon>
        <taxon>Agaricomycotina</taxon>
        <taxon>Agaricomycetes</taxon>
        <taxon>Agaricomycetidae</taxon>
        <taxon>Agaricales</taxon>
        <taxon>Agaricineae</taxon>
        <taxon>Strophariaceae</taxon>
        <taxon>Agrocybe</taxon>
    </lineage>
</organism>
<dbReference type="SUPFAM" id="SSF56112">
    <property type="entry name" value="Protein kinase-like (PK-like)"/>
    <property type="match status" value="1"/>
</dbReference>
<dbReference type="GO" id="GO:0004672">
    <property type="term" value="F:protein kinase activity"/>
    <property type="evidence" value="ECO:0007669"/>
    <property type="project" value="InterPro"/>
</dbReference>
<dbReference type="InterPro" id="IPR051678">
    <property type="entry name" value="AGP_Transferase"/>
</dbReference>
<evidence type="ECO:0000313" key="2">
    <source>
        <dbReference type="EMBL" id="KAJ3515534.1"/>
    </source>
</evidence>
<feature type="domain" description="Aminoglycoside phosphotransferase" evidence="1">
    <location>
        <begin position="137"/>
        <end position="321"/>
    </location>
</feature>
<sequence length="362" mass="41252">MKYVATSVAAGTGMEELLLHIANQIYPPPPKRNHLQVLCRNATEFLLDTIASIFALVPPENINDETPDTYDLPDDETVNSLCCSSIAKDYDAYHAQFNPWGGPWGGCPAKKITPRLIAKTAQLTERPNTTFARARFKGIPIPQPRYPHLKQWFITEFVEGRMLLDCWNSLSMFKKFRVACTLRIYISQVHRLTRSTPGSTVEGRPIYGNVYDCAQRMLYRPLESSKKFHEWVHDIMTEGWLLHCRRHADQMREKGAFDPASLPPKPPSPDDGDSPLVFIHGDLSPSNIILSDNGVLWLIDWADAGFYPAWMEAVAAWQYGGHSRSWRHLLWFVVGPRPAIQDGWQYVPDHILRHAFGYASDY</sequence>
<dbReference type="EMBL" id="JANKHO010000092">
    <property type="protein sequence ID" value="KAJ3515534.1"/>
    <property type="molecule type" value="Genomic_DNA"/>
</dbReference>
<dbReference type="Gene3D" id="3.90.1200.10">
    <property type="match status" value="1"/>
</dbReference>
<dbReference type="InterPro" id="IPR008266">
    <property type="entry name" value="Tyr_kinase_AS"/>
</dbReference>
<dbReference type="OrthoDB" id="4177236at2759"/>
<comment type="caution">
    <text evidence="2">The sequence shown here is derived from an EMBL/GenBank/DDBJ whole genome shotgun (WGS) entry which is preliminary data.</text>
</comment>
<gene>
    <name evidence="2" type="ORF">NLJ89_g1700</name>
</gene>
<evidence type="ECO:0000313" key="3">
    <source>
        <dbReference type="Proteomes" id="UP001148786"/>
    </source>
</evidence>
<dbReference type="AlphaFoldDB" id="A0A9W8MZJ5"/>
<keyword evidence="3" id="KW-1185">Reference proteome</keyword>
<reference evidence="2" key="1">
    <citation type="submission" date="2022-07" db="EMBL/GenBank/DDBJ databases">
        <title>Genome Sequence of Agrocybe chaxingu.</title>
        <authorList>
            <person name="Buettner E."/>
        </authorList>
    </citation>
    <scope>NUCLEOTIDE SEQUENCE</scope>
    <source>
        <strain evidence="2">MP-N11</strain>
    </source>
</reference>
<dbReference type="InterPro" id="IPR011009">
    <property type="entry name" value="Kinase-like_dom_sf"/>
</dbReference>
<dbReference type="PROSITE" id="PS00109">
    <property type="entry name" value="PROTEIN_KINASE_TYR"/>
    <property type="match status" value="1"/>
</dbReference>
<dbReference type="Pfam" id="PF01636">
    <property type="entry name" value="APH"/>
    <property type="match status" value="1"/>
</dbReference>
<dbReference type="InterPro" id="IPR002575">
    <property type="entry name" value="Aminoglycoside_PTrfase"/>
</dbReference>
<dbReference type="Proteomes" id="UP001148786">
    <property type="component" value="Unassembled WGS sequence"/>
</dbReference>
<evidence type="ECO:0000259" key="1">
    <source>
        <dbReference type="Pfam" id="PF01636"/>
    </source>
</evidence>